<feature type="compositionally biased region" description="Low complexity" evidence="1">
    <location>
        <begin position="17"/>
        <end position="26"/>
    </location>
</feature>
<name>M2YMT6_PSEFD</name>
<accession>M2YMT6</accession>
<feature type="region of interest" description="Disordered" evidence="1">
    <location>
        <begin position="46"/>
        <end position="68"/>
    </location>
</feature>
<evidence type="ECO:0000256" key="1">
    <source>
        <dbReference type="SAM" id="MobiDB-lite"/>
    </source>
</evidence>
<evidence type="ECO:0000313" key="2">
    <source>
        <dbReference type="EMBL" id="EME79055.1"/>
    </source>
</evidence>
<dbReference type="VEuPathDB" id="FungiDB:MYCFIDRAFT_177726"/>
<organism evidence="2 3">
    <name type="scientific">Pseudocercospora fijiensis (strain CIRAD86)</name>
    <name type="common">Black leaf streak disease fungus</name>
    <name type="synonym">Mycosphaerella fijiensis</name>
    <dbReference type="NCBI Taxonomy" id="383855"/>
    <lineage>
        <taxon>Eukaryota</taxon>
        <taxon>Fungi</taxon>
        <taxon>Dikarya</taxon>
        <taxon>Ascomycota</taxon>
        <taxon>Pezizomycotina</taxon>
        <taxon>Dothideomycetes</taxon>
        <taxon>Dothideomycetidae</taxon>
        <taxon>Mycosphaerellales</taxon>
        <taxon>Mycosphaerellaceae</taxon>
        <taxon>Pseudocercospora</taxon>
    </lineage>
</organism>
<reference evidence="2 3" key="1">
    <citation type="journal article" date="2012" name="PLoS Pathog.">
        <title>Diverse lifestyles and strategies of plant pathogenesis encoded in the genomes of eighteen Dothideomycetes fungi.</title>
        <authorList>
            <person name="Ohm R.A."/>
            <person name="Feau N."/>
            <person name="Henrissat B."/>
            <person name="Schoch C.L."/>
            <person name="Horwitz B.A."/>
            <person name="Barry K.W."/>
            <person name="Condon B.J."/>
            <person name="Copeland A.C."/>
            <person name="Dhillon B."/>
            <person name="Glaser F."/>
            <person name="Hesse C.N."/>
            <person name="Kosti I."/>
            <person name="LaButti K."/>
            <person name="Lindquist E.A."/>
            <person name="Lucas S."/>
            <person name="Salamov A.A."/>
            <person name="Bradshaw R.E."/>
            <person name="Ciuffetti L."/>
            <person name="Hamelin R.C."/>
            <person name="Kema G.H.J."/>
            <person name="Lawrence C."/>
            <person name="Scott J.A."/>
            <person name="Spatafora J.W."/>
            <person name="Turgeon B.G."/>
            <person name="de Wit P.J.G.M."/>
            <person name="Zhong S."/>
            <person name="Goodwin S.B."/>
            <person name="Grigoriev I.V."/>
        </authorList>
    </citation>
    <scope>NUCLEOTIDE SEQUENCE [LARGE SCALE GENOMIC DNA]</scope>
    <source>
        <strain evidence="2 3">CIRAD86</strain>
    </source>
</reference>
<evidence type="ECO:0000313" key="3">
    <source>
        <dbReference type="Proteomes" id="UP000016932"/>
    </source>
</evidence>
<dbReference type="GeneID" id="19333835"/>
<gene>
    <name evidence="2" type="ORF">MYCFIDRAFT_177726</name>
</gene>
<keyword evidence="3" id="KW-1185">Reference proteome</keyword>
<dbReference type="KEGG" id="pfj:MYCFIDRAFT_177726"/>
<dbReference type="RefSeq" id="XP_007929882.1">
    <property type="nucleotide sequence ID" value="XM_007931691.1"/>
</dbReference>
<dbReference type="Proteomes" id="UP000016932">
    <property type="component" value="Unassembled WGS sequence"/>
</dbReference>
<dbReference type="AlphaFoldDB" id="M2YMT6"/>
<feature type="region of interest" description="Disordered" evidence="1">
    <location>
        <begin position="1"/>
        <end position="29"/>
    </location>
</feature>
<dbReference type="EMBL" id="KB446562">
    <property type="protein sequence ID" value="EME79055.1"/>
    <property type="molecule type" value="Genomic_DNA"/>
</dbReference>
<sequence>MKLSRDCLLKTSPDHLSPPSQSSSQPAGYLLSEPADTTIALRKKKDLQKHESKLSHEVTTLTKSDTSDRLHVVSSNSANTWISHEFGTYRSPCAEDRSILSSTSPLSRNAPDEGWERVDNVLELAETTVARHFNDPERNETRDFVRGIHVLGHSAGVLHRYELKTGDSWLPRVWMALL</sequence>
<protein>
    <submittedName>
        <fullName evidence="2">Uncharacterized protein</fullName>
    </submittedName>
</protein>
<proteinExistence type="predicted"/>
<dbReference type="HOGENOM" id="CLU_1511232_0_0_1"/>